<feature type="signal peptide" evidence="1">
    <location>
        <begin position="1"/>
        <end position="43"/>
    </location>
</feature>
<dbReference type="PANTHER" id="PTHR37357:SF1">
    <property type="entry name" value="IZUMO SPERM-EGG FUSION PROTEIN 4"/>
    <property type="match status" value="1"/>
</dbReference>
<evidence type="ECO:0000256" key="1">
    <source>
        <dbReference type="SAM" id="SignalP"/>
    </source>
</evidence>
<keyword evidence="3" id="KW-1185">Reference proteome</keyword>
<accession>A0A8T1T216</accession>
<protein>
    <submittedName>
        <fullName evidence="2">IZUMO family member 4</fullName>
    </submittedName>
</protein>
<name>A0A8T1T216_CHESE</name>
<dbReference type="Proteomes" id="UP000765507">
    <property type="component" value="Unassembled WGS sequence"/>
</dbReference>
<feature type="non-terminal residue" evidence="2">
    <location>
        <position position="1"/>
    </location>
</feature>
<reference evidence="2 3" key="1">
    <citation type="journal article" date="2020" name="G3 (Bethesda)">
        <title>Draft Genome of the Common Snapping Turtle, Chelydra serpentina, a Model for Phenotypic Plasticity in Reptiles.</title>
        <authorList>
            <person name="Das D."/>
            <person name="Singh S.K."/>
            <person name="Bierstedt J."/>
            <person name="Erickson A."/>
            <person name="Galli G.L.J."/>
            <person name="Crossley D.A. 2nd"/>
            <person name="Rhen T."/>
        </authorList>
    </citation>
    <scope>NUCLEOTIDE SEQUENCE [LARGE SCALE GENOMIC DNA]</scope>
    <source>
        <strain evidence="2">KW</strain>
    </source>
</reference>
<organism evidence="2 3">
    <name type="scientific">Chelydra serpentina</name>
    <name type="common">Snapping turtle</name>
    <name type="synonym">Testudo serpentina</name>
    <dbReference type="NCBI Taxonomy" id="8475"/>
    <lineage>
        <taxon>Eukaryota</taxon>
        <taxon>Metazoa</taxon>
        <taxon>Chordata</taxon>
        <taxon>Craniata</taxon>
        <taxon>Vertebrata</taxon>
        <taxon>Euteleostomi</taxon>
        <taxon>Archelosauria</taxon>
        <taxon>Testudinata</taxon>
        <taxon>Testudines</taxon>
        <taxon>Cryptodira</taxon>
        <taxon>Durocryptodira</taxon>
        <taxon>Americhelydia</taxon>
        <taxon>Chelydroidea</taxon>
        <taxon>Chelydridae</taxon>
        <taxon>Chelydra</taxon>
    </lineage>
</organism>
<evidence type="ECO:0000313" key="2">
    <source>
        <dbReference type="EMBL" id="KAG6934805.1"/>
    </source>
</evidence>
<feature type="chain" id="PRO_5035729117" evidence="1">
    <location>
        <begin position="44"/>
        <end position="145"/>
    </location>
</feature>
<proteinExistence type="predicted"/>
<dbReference type="PANTHER" id="PTHR37357">
    <property type="entry name" value="IZUMO SPERM-EGG FUSION PROTEIN 4"/>
    <property type="match status" value="1"/>
</dbReference>
<sequence length="145" mass="15310">GGSPLSVTPRGAGTRPGRAAMGAARRLLGLWLAAALALGAARACLQCDPAFAARFAAYRPRLSRKSWGLGDVPAAGQLLRGWARDTVRGLRLSIPAEIPLDKLHEIAAKVYEKLDILLNGQTYQPGILSQPASSEPDPAATESYH</sequence>
<dbReference type="EMBL" id="JAHGAV010000051">
    <property type="protein sequence ID" value="KAG6934805.1"/>
    <property type="molecule type" value="Genomic_DNA"/>
</dbReference>
<keyword evidence="1" id="KW-0732">Signal</keyword>
<dbReference type="OrthoDB" id="9418632at2759"/>
<gene>
    <name evidence="2" type="ORF">G0U57_016216</name>
</gene>
<dbReference type="InterPro" id="IPR052868">
    <property type="entry name" value="Izumo_fusion"/>
</dbReference>
<dbReference type="AlphaFoldDB" id="A0A8T1T216"/>
<evidence type="ECO:0000313" key="3">
    <source>
        <dbReference type="Proteomes" id="UP000765507"/>
    </source>
</evidence>
<comment type="caution">
    <text evidence="2">The sequence shown here is derived from an EMBL/GenBank/DDBJ whole genome shotgun (WGS) entry which is preliminary data.</text>
</comment>